<keyword evidence="9 10" id="KW-0131">Cell cycle</keyword>
<evidence type="ECO:0000256" key="4">
    <source>
        <dbReference type="ARBA" id="ARBA00022475"/>
    </source>
</evidence>
<evidence type="ECO:0000256" key="11">
    <source>
        <dbReference type="SAM" id="Phobius"/>
    </source>
</evidence>
<dbReference type="Pfam" id="PF18075">
    <property type="entry name" value="FtsX_ECD"/>
    <property type="match status" value="1"/>
</dbReference>
<evidence type="ECO:0000256" key="6">
    <source>
        <dbReference type="ARBA" id="ARBA00022692"/>
    </source>
</evidence>
<keyword evidence="8 10" id="KW-0472">Membrane</keyword>
<feature type="domain" description="ABC3 transporter permease C-terminal" evidence="12">
    <location>
        <begin position="172"/>
        <end position="288"/>
    </location>
</feature>
<comment type="similarity">
    <text evidence="2 10">Belongs to the ABC-4 integral membrane protein family. FtsX subfamily.</text>
</comment>
<feature type="transmembrane region" description="Helical" evidence="11">
    <location>
        <begin position="261"/>
        <end position="282"/>
    </location>
</feature>
<evidence type="ECO:0000256" key="1">
    <source>
        <dbReference type="ARBA" id="ARBA00004651"/>
    </source>
</evidence>
<dbReference type="PANTHER" id="PTHR47755">
    <property type="entry name" value="CELL DIVISION PROTEIN FTSX"/>
    <property type="match status" value="1"/>
</dbReference>
<evidence type="ECO:0000259" key="12">
    <source>
        <dbReference type="Pfam" id="PF02687"/>
    </source>
</evidence>
<dbReference type="AlphaFoldDB" id="A0A1I0SX83"/>
<keyword evidence="6 11" id="KW-0812">Transmembrane</keyword>
<evidence type="ECO:0000256" key="9">
    <source>
        <dbReference type="ARBA" id="ARBA00023306"/>
    </source>
</evidence>
<dbReference type="InterPro" id="IPR004513">
    <property type="entry name" value="FtsX"/>
</dbReference>
<feature type="transmembrane region" description="Helical" evidence="11">
    <location>
        <begin position="217"/>
        <end position="241"/>
    </location>
</feature>
<keyword evidence="15" id="KW-1185">Reference proteome</keyword>
<evidence type="ECO:0000259" key="13">
    <source>
        <dbReference type="Pfam" id="PF18075"/>
    </source>
</evidence>
<evidence type="ECO:0000256" key="7">
    <source>
        <dbReference type="ARBA" id="ARBA00022989"/>
    </source>
</evidence>
<feature type="transmembrane region" description="Helical" evidence="11">
    <location>
        <begin position="20"/>
        <end position="42"/>
    </location>
</feature>
<proteinExistence type="inferred from homology"/>
<evidence type="ECO:0000256" key="8">
    <source>
        <dbReference type="ARBA" id="ARBA00023136"/>
    </source>
</evidence>
<name>A0A1I0SX83_9SPHI</name>
<dbReference type="InterPro" id="IPR003838">
    <property type="entry name" value="ABC3_permease_C"/>
</dbReference>
<organism evidence="14 15">
    <name type="scientific">Pedobacter suwonensis</name>
    <dbReference type="NCBI Taxonomy" id="332999"/>
    <lineage>
        <taxon>Bacteria</taxon>
        <taxon>Pseudomonadati</taxon>
        <taxon>Bacteroidota</taxon>
        <taxon>Sphingobacteriia</taxon>
        <taxon>Sphingobacteriales</taxon>
        <taxon>Sphingobacteriaceae</taxon>
        <taxon>Pedobacter</taxon>
    </lineage>
</organism>
<evidence type="ECO:0000256" key="3">
    <source>
        <dbReference type="ARBA" id="ARBA00021907"/>
    </source>
</evidence>
<evidence type="ECO:0000256" key="5">
    <source>
        <dbReference type="ARBA" id="ARBA00022618"/>
    </source>
</evidence>
<dbReference type="GO" id="GO:0051301">
    <property type="term" value="P:cell division"/>
    <property type="evidence" value="ECO:0007669"/>
    <property type="project" value="UniProtKB-KW"/>
</dbReference>
<accession>A0A1I0SX83</accession>
<feature type="domain" description="FtsX extracellular" evidence="13">
    <location>
        <begin position="57"/>
        <end position="149"/>
    </location>
</feature>
<dbReference type="Pfam" id="PF02687">
    <property type="entry name" value="FtsX"/>
    <property type="match status" value="1"/>
</dbReference>
<sequence>MKYMEEFEVSDASKKTKTVYISTIISIALVLLMLGLLGLVLVHAKNLSNYVKENIVLNIIVDEGAKEADVLAFQKELNANPAVKQTQYVNKELAARNLTQDLGEDFVNFLGYNPLTSTFDVYLKAEYANNKSIEALKTSISKNPVVKEVVYQSSLIDMVNKNINTIGLIILAFAALLLIISIALINNTIRLAIYSQRFLIKSMQLVGATKNFIRRPFLLYAALHGLIAAFIAIIILLATLIYARKEVPEIIILNNYQEFGFVFIGLLVVGIFITGISTWFAVSRYLRLKSYHLYR</sequence>
<evidence type="ECO:0000256" key="10">
    <source>
        <dbReference type="PIRNR" id="PIRNR003097"/>
    </source>
</evidence>
<dbReference type="PIRSF" id="PIRSF003097">
    <property type="entry name" value="FtsX"/>
    <property type="match status" value="1"/>
</dbReference>
<dbReference type="GO" id="GO:0005886">
    <property type="term" value="C:plasma membrane"/>
    <property type="evidence" value="ECO:0007669"/>
    <property type="project" value="UniProtKB-SubCell"/>
</dbReference>
<dbReference type="STRING" id="332999.SAMN04488511_10436"/>
<dbReference type="Proteomes" id="UP000198836">
    <property type="component" value="Unassembled WGS sequence"/>
</dbReference>
<protein>
    <recommendedName>
        <fullName evidence="3 10">Cell division protein FtsX</fullName>
    </recommendedName>
</protein>
<reference evidence="15" key="1">
    <citation type="submission" date="2016-10" db="EMBL/GenBank/DDBJ databases">
        <authorList>
            <person name="Varghese N."/>
            <person name="Submissions S."/>
        </authorList>
    </citation>
    <scope>NUCLEOTIDE SEQUENCE [LARGE SCALE GENOMIC DNA]</scope>
    <source>
        <strain evidence="15">DSM 18130</strain>
    </source>
</reference>
<keyword evidence="4 10" id="KW-1003">Cell membrane</keyword>
<feature type="transmembrane region" description="Helical" evidence="11">
    <location>
        <begin position="163"/>
        <end position="185"/>
    </location>
</feature>
<keyword evidence="5 10" id="KW-0132">Cell division</keyword>
<comment type="subcellular location">
    <subcellularLocation>
        <location evidence="1">Cell membrane</location>
        <topology evidence="1">Multi-pass membrane protein</topology>
    </subcellularLocation>
</comment>
<dbReference type="Gene3D" id="3.30.70.3040">
    <property type="match status" value="1"/>
</dbReference>
<evidence type="ECO:0000313" key="15">
    <source>
        <dbReference type="Proteomes" id="UP000198836"/>
    </source>
</evidence>
<evidence type="ECO:0000256" key="2">
    <source>
        <dbReference type="ARBA" id="ARBA00007379"/>
    </source>
</evidence>
<gene>
    <name evidence="14" type="ORF">SAMN04488511_10436</name>
</gene>
<dbReference type="InterPro" id="IPR040690">
    <property type="entry name" value="FtsX_ECD"/>
</dbReference>
<dbReference type="EMBL" id="FOJM01000004">
    <property type="protein sequence ID" value="SFA44120.1"/>
    <property type="molecule type" value="Genomic_DNA"/>
</dbReference>
<evidence type="ECO:0000313" key="14">
    <source>
        <dbReference type="EMBL" id="SFA44120.1"/>
    </source>
</evidence>
<keyword evidence="7 11" id="KW-1133">Transmembrane helix</keyword>
<dbReference type="PANTHER" id="PTHR47755:SF1">
    <property type="entry name" value="CELL DIVISION PROTEIN FTSX"/>
    <property type="match status" value="1"/>
</dbReference>